<reference evidence="4" key="1">
    <citation type="submission" date="2016-11" db="UniProtKB">
        <authorList>
            <consortium name="WormBaseParasite"/>
        </authorList>
    </citation>
    <scope>IDENTIFICATION</scope>
</reference>
<sequence>MDPPSDNDGTETAIEPPVVRRRRDDWLAGVMFWFLMFTSEAALYLYVIAHWLIACILQITFSEGKKHDDEGASFFSFINFISTLSAFLAIMSHVSGLLFPLFALCSTCALYLFLMINLSALDAPAAQELFFNICNHNNATMVLYNGMVESPTGTTIKTYLLILFYVITCAAIMFQVTRNEEHMRMMQQAPRAAGYYPHLIVREMPVGASNLDEPPRYSSLEPLPSPKTRSGASTVTSPPRYSYWERTFGRNRDRSTSQCSEQSNRVEDGMMTAKSR</sequence>
<keyword evidence="2" id="KW-1133">Transmembrane helix</keyword>
<evidence type="ECO:0000256" key="2">
    <source>
        <dbReference type="SAM" id="Phobius"/>
    </source>
</evidence>
<proteinExistence type="predicted"/>
<feature type="transmembrane region" description="Helical" evidence="2">
    <location>
        <begin position="156"/>
        <end position="176"/>
    </location>
</feature>
<accession>A0A1I7U8W6</accession>
<evidence type="ECO:0000256" key="1">
    <source>
        <dbReference type="SAM" id="MobiDB-lite"/>
    </source>
</evidence>
<name>A0A1I7U8W6_9PELO</name>
<dbReference type="Proteomes" id="UP000095282">
    <property type="component" value="Unplaced"/>
</dbReference>
<protein>
    <submittedName>
        <fullName evidence="4">Uncharacterized protein</fullName>
    </submittedName>
</protein>
<feature type="transmembrane region" description="Helical" evidence="2">
    <location>
        <begin position="30"/>
        <end position="59"/>
    </location>
</feature>
<dbReference type="eggNOG" id="ENOG502RPMU">
    <property type="taxonomic scope" value="Eukaryota"/>
</dbReference>
<feature type="transmembrane region" description="Helical" evidence="2">
    <location>
        <begin position="97"/>
        <end position="116"/>
    </location>
</feature>
<dbReference type="WBParaSite" id="Csp11.Scaffold629.g16044.t1">
    <property type="protein sequence ID" value="Csp11.Scaffold629.g16044.t1"/>
    <property type="gene ID" value="Csp11.Scaffold629.g16044"/>
</dbReference>
<feature type="compositionally biased region" description="Polar residues" evidence="1">
    <location>
        <begin position="227"/>
        <end position="239"/>
    </location>
</feature>
<evidence type="ECO:0000313" key="4">
    <source>
        <dbReference type="WBParaSite" id="Csp11.Scaffold629.g16044.t1"/>
    </source>
</evidence>
<organism evidence="3 4">
    <name type="scientific">Caenorhabditis tropicalis</name>
    <dbReference type="NCBI Taxonomy" id="1561998"/>
    <lineage>
        <taxon>Eukaryota</taxon>
        <taxon>Metazoa</taxon>
        <taxon>Ecdysozoa</taxon>
        <taxon>Nematoda</taxon>
        <taxon>Chromadorea</taxon>
        <taxon>Rhabditida</taxon>
        <taxon>Rhabditina</taxon>
        <taxon>Rhabditomorpha</taxon>
        <taxon>Rhabditoidea</taxon>
        <taxon>Rhabditidae</taxon>
        <taxon>Peloderinae</taxon>
        <taxon>Caenorhabditis</taxon>
    </lineage>
</organism>
<keyword evidence="3" id="KW-1185">Reference proteome</keyword>
<keyword evidence="2" id="KW-0472">Membrane</keyword>
<keyword evidence="2" id="KW-0812">Transmembrane</keyword>
<feature type="region of interest" description="Disordered" evidence="1">
    <location>
        <begin position="211"/>
        <end position="276"/>
    </location>
</feature>
<evidence type="ECO:0000313" key="3">
    <source>
        <dbReference type="Proteomes" id="UP000095282"/>
    </source>
</evidence>
<feature type="transmembrane region" description="Helical" evidence="2">
    <location>
        <begin position="71"/>
        <end position="90"/>
    </location>
</feature>
<dbReference type="AlphaFoldDB" id="A0A1I7U8W6"/>